<evidence type="ECO:0000256" key="2">
    <source>
        <dbReference type="SAM" id="Phobius"/>
    </source>
</evidence>
<feature type="region of interest" description="Disordered" evidence="1">
    <location>
        <begin position="140"/>
        <end position="217"/>
    </location>
</feature>
<dbReference type="EMBL" id="JEMN01001530">
    <property type="protein sequence ID" value="KXH34248.1"/>
    <property type="molecule type" value="Genomic_DNA"/>
</dbReference>
<proteinExistence type="predicted"/>
<feature type="compositionally biased region" description="Basic and acidic residues" evidence="1">
    <location>
        <begin position="143"/>
        <end position="158"/>
    </location>
</feature>
<sequence>MNTTQILNISYWISDLLREELVYCCLLLAFLFYDPTMTVSLCRLVWRFYRPVVLPAYDFLFGWINRWLREVWGRCRRWQKEQQGLWTERLKLWMWLANPKRVWKMLVMFTAFFMANYLGKGFLKVLGLFVPEPTIAQPVKPLEPGKVKESGEKERLETILEVDEEGGSDQVVRPDEVERPDEVDEPPAPAPIRPQQDGGGNRGKKPKNKKNKRKGKR</sequence>
<keyword evidence="2" id="KW-0472">Membrane</keyword>
<reference evidence="3 4" key="1">
    <citation type="submission" date="2014-02" db="EMBL/GenBank/DDBJ databases">
        <title>The genome sequence of Colletotrichum nymphaeae SA-01.</title>
        <authorList>
            <person name="Baroncelli R."/>
            <person name="Thon M.R."/>
        </authorList>
    </citation>
    <scope>NUCLEOTIDE SEQUENCE [LARGE SCALE GENOMIC DNA]</scope>
    <source>
        <strain evidence="3 4">SA-01</strain>
    </source>
</reference>
<accession>A0A135SEB0</accession>
<evidence type="ECO:0000313" key="3">
    <source>
        <dbReference type="EMBL" id="KXH34248.1"/>
    </source>
</evidence>
<keyword evidence="2" id="KW-0812">Transmembrane</keyword>
<keyword evidence="4" id="KW-1185">Reference proteome</keyword>
<protein>
    <submittedName>
        <fullName evidence="3">Uncharacterized protein</fullName>
    </submittedName>
</protein>
<name>A0A135SEB0_9PEZI</name>
<organism evidence="3 4">
    <name type="scientific">Colletotrichum nymphaeae SA-01</name>
    <dbReference type="NCBI Taxonomy" id="1460502"/>
    <lineage>
        <taxon>Eukaryota</taxon>
        <taxon>Fungi</taxon>
        <taxon>Dikarya</taxon>
        <taxon>Ascomycota</taxon>
        <taxon>Pezizomycotina</taxon>
        <taxon>Sordariomycetes</taxon>
        <taxon>Hypocreomycetidae</taxon>
        <taxon>Glomerellales</taxon>
        <taxon>Glomerellaceae</taxon>
        <taxon>Colletotrichum</taxon>
        <taxon>Colletotrichum acutatum species complex</taxon>
    </lineage>
</organism>
<dbReference type="AlphaFoldDB" id="A0A135SEB0"/>
<feature type="compositionally biased region" description="Basic residues" evidence="1">
    <location>
        <begin position="202"/>
        <end position="217"/>
    </location>
</feature>
<dbReference type="OrthoDB" id="10670055at2759"/>
<evidence type="ECO:0000313" key="4">
    <source>
        <dbReference type="Proteomes" id="UP000070054"/>
    </source>
</evidence>
<evidence type="ECO:0000256" key="1">
    <source>
        <dbReference type="SAM" id="MobiDB-lite"/>
    </source>
</evidence>
<feature type="transmembrane region" description="Helical" evidence="2">
    <location>
        <begin position="21"/>
        <end position="46"/>
    </location>
</feature>
<keyword evidence="2" id="KW-1133">Transmembrane helix</keyword>
<comment type="caution">
    <text evidence="3">The sequence shown here is derived from an EMBL/GenBank/DDBJ whole genome shotgun (WGS) entry which is preliminary data.</text>
</comment>
<dbReference type="Proteomes" id="UP000070054">
    <property type="component" value="Unassembled WGS sequence"/>
</dbReference>
<gene>
    <name evidence="3" type="ORF">CNYM01_01053</name>
</gene>
<feature type="transmembrane region" description="Helical" evidence="2">
    <location>
        <begin position="102"/>
        <end position="119"/>
    </location>
</feature>